<feature type="modified residue" description="N6-(pyridoxal phosphate)lysine" evidence="4">
    <location>
        <position position="37"/>
    </location>
</feature>
<dbReference type="PANTHER" id="PTHR30511:SF0">
    <property type="entry name" value="ALANINE RACEMASE, CATABOLIC-RELATED"/>
    <property type="match status" value="1"/>
</dbReference>
<reference evidence="7" key="1">
    <citation type="journal article" date="2019" name="Int. J. Syst. Evol. Microbiol.">
        <title>The Global Catalogue of Microorganisms (GCM) 10K type strain sequencing project: providing services to taxonomists for standard genome sequencing and annotation.</title>
        <authorList>
            <consortium name="The Broad Institute Genomics Platform"/>
            <consortium name="The Broad Institute Genome Sequencing Center for Infectious Disease"/>
            <person name="Wu L."/>
            <person name="Ma J."/>
        </authorList>
    </citation>
    <scope>NUCLEOTIDE SEQUENCE [LARGE SCALE GENOMIC DNA]</scope>
    <source>
        <strain evidence="7">TISTR 1514</strain>
    </source>
</reference>
<evidence type="ECO:0000256" key="3">
    <source>
        <dbReference type="ARBA" id="ARBA00023235"/>
    </source>
</evidence>
<dbReference type="Gene3D" id="3.20.20.10">
    <property type="entry name" value="Alanine racemase"/>
    <property type="match status" value="1"/>
</dbReference>
<dbReference type="GO" id="GO:0008784">
    <property type="term" value="F:alanine racemase activity"/>
    <property type="evidence" value="ECO:0007669"/>
    <property type="project" value="UniProtKB-EC"/>
</dbReference>
<feature type="active site" description="Proton acceptor; specific for L-alanine" evidence="4">
    <location>
        <position position="490"/>
    </location>
</feature>
<gene>
    <name evidence="6" type="ORF">ACFSW7_00650</name>
</gene>
<feature type="domain" description="Alanine racemase C-terminal" evidence="5">
    <location>
        <begin position="468"/>
        <end position="595"/>
    </location>
</feature>
<dbReference type="SUPFAM" id="SSF51419">
    <property type="entry name" value="PLP-binding barrel"/>
    <property type="match status" value="1"/>
</dbReference>
<protein>
    <recommendedName>
        <fullName evidence="4">Alanine racemase</fullName>
        <ecNumber evidence="4">5.1.1.1</ecNumber>
    </recommendedName>
</protein>
<dbReference type="HAMAP" id="MF_01201">
    <property type="entry name" value="Ala_racemase"/>
    <property type="match status" value="1"/>
</dbReference>
<comment type="cofactor">
    <cofactor evidence="1 4">
        <name>pyridoxal 5'-phosphate</name>
        <dbReference type="ChEBI" id="CHEBI:597326"/>
    </cofactor>
</comment>
<evidence type="ECO:0000313" key="6">
    <source>
        <dbReference type="EMBL" id="MFD2756886.1"/>
    </source>
</evidence>
<keyword evidence="3 4" id="KW-0413">Isomerase</keyword>
<accession>A0ABW5UTD8</accession>
<dbReference type="EC" id="5.1.1.1" evidence="4"/>
<dbReference type="SUPFAM" id="SSF50621">
    <property type="entry name" value="Alanine racemase C-terminal domain-like"/>
    <property type="match status" value="2"/>
</dbReference>
<feature type="active site" description="Proton acceptor; specific for D-alanine" evidence="4">
    <location>
        <position position="37"/>
    </location>
</feature>
<dbReference type="PRINTS" id="PR00992">
    <property type="entry name" value="ALARACEMASE"/>
</dbReference>
<evidence type="ECO:0000256" key="1">
    <source>
        <dbReference type="ARBA" id="ARBA00001933"/>
    </source>
</evidence>
<evidence type="ECO:0000313" key="7">
    <source>
        <dbReference type="Proteomes" id="UP001597492"/>
    </source>
</evidence>
<dbReference type="Pfam" id="PF00842">
    <property type="entry name" value="Ala_racemase_C"/>
    <property type="match status" value="2"/>
</dbReference>
<dbReference type="InterPro" id="IPR020622">
    <property type="entry name" value="Ala_racemase_pyridoxalP-BS"/>
</dbReference>
<dbReference type="Gene3D" id="2.40.37.10">
    <property type="entry name" value="Lyase, Ornithine Decarboxylase, Chain A, domain 1"/>
    <property type="match status" value="2"/>
</dbReference>
<dbReference type="PROSITE" id="PS00395">
    <property type="entry name" value="ALANINE_RACEMASE"/>
    <property type="match status" value="1"/>
</dbReference>
<dbReference type="EMBL" id="JBHUNE010000001">
    <property type="protein sequence ID" value="MFD2756886.1"/>
    <property type="molecule type" value="Genomic_DNA"/>
</dbReference>
<dbReference type="Proteomes" id="UP001597492">
    <property type="component" value="Unassembled WGS sequence"/>
</dbReference>
<sequence length="601" mass="63717">MTAPAPAPRIHVDLDAIAHNLRAFADAVGVPVIAIVKANAYGHGMLEVGRAAVAAGAAALGVADVDEALQLRAGGITAPVIAWLDAPSIDFGAAVLAGVELGLSSPQHLAMLASWAERSGRMDEPVPVHIKVDTGLGRNGTREADWRPMFALARDYEQRGLVRVRGLMSHFSGTSDDDDRAQLAAFERALGAARAAGLKPTVRHLAATAGALRLPEARYDATRLGIALYGLDPLAPGAHCGIELRPALTLTAHVRRRDVDEMPRWLLDVGQVDGLLPVAEGELTLHDEAGDAWRLERVDATHCIVTPLGDVERSEVRRVTVIGGTATADDWAAASGTINYEVTTRLSSRLPREFHGGHASHPAGARRPRAVAPQVASPLPELVIDDAELAARLAELARDGVPLDLTADAYGFGLERMLGLASGLRLELLVRREHDRAALREYGVTARVEPRAGLASRAIYGFGGDAPSPTVLRSELAQIKRVPAGQGVSYGYEWRAPAPTTLGLVAVGYADAIPRSALGRASLVVDGVPAPIVGRVAMDQVVVDLGDRESRPGAPVRLWGWRASDATLDDWETWTGLTGEGIVAGLGARVRRRSRVDLEDV</sequence>
<name>A0ABW5UTD8_9MICO</name>
<dbReference type="Pfam" id="PF01168">
    <property type="entry name" value="Ala_racemase_N"/>
    <property type="match status" value="1"/>
</dbReference>
<dbReference type="InterPro" id="IPR029066">
    <property type="entry name" value="PLP-binding_barrel"/>
</dbReference>
<organism evidence="6 7">
    <name type="scientific">Gulosibacter faecalis</name>
    <dbReference type="NCBI Taxonomy" id="272240"/>
    <lineage>
        <taxon>Bacteria</taxon>
        <taxon>Bacillati</taxon>
        <taxon>Actinomycetota</taxon>
        <taxon>Actinomycetes</taxon>
        <taxon>Micrococcales</taxon>
        <taxon>Microbacteriaceae</taxon>
        <taxon>Gulosibacter</taxon>
    </lineage>
</organism>
<dbReference type="InterPro" id="IPR009006">
    <property type="entry name" value="Ala_racemase/Decarboxylase_C"/>
</dbReference>
<comment type="catalytic activity">
    <reaction evidence="4">
        <text>L-alanine = D-alanine</text>
        <dbReference type="Rhea" id="RHEA:20249"/>
        <dbReference type="ChEBI" id="CHEBI:57416"/>
        <dbReference type="ChEBI" id="CHEBI:57972"/>
        <dbReference type="EC" id="5.1.1.1"/>
    </reaction>
</comment>
<evidence type="ECO:0000259" key="5">
    <source>
        <dbReference type="SMART" id="SM01005"/>
    </source>
</evidence>
<comment type="similarity">
    <text evidence="4">Belongs to the alanine racemase family.</text>
</comment>
<proteinExistence type="inferred from homology"/>
<keyword evidence="7" id="KW-1185">Reference proteome</keyword>
<dbReference type="SMART" id="SM01005">
    <property type="entry name" value="Ala_racemase_C"/>
    <property type="match status" value="1"/>
</dbReference>
<dbReference type="InterPro" id="IPR000821">
    <property type="entry name" value="Ala_racemase"/>
</dbReference>
<feature type="binding site" evidence="4">
    <location>
        <position position="538"/>
    </location>
    <ligand>
        <name>substrate</name>
    </ligand>
</feature>
<dbReference type="RefSeq" id="WP_019619018.1">
    <property type="nucleotide sequence ID" value="NZ_JBHUNE010000001.1"/>
</dbReference>
<dbReference type="PANTHER" id="PTHR30511">
    <property type="entry name" value="ALANINE RACEMASE"/>
    <property type="match status" value="1"/>
</dbReference>
<comment type="function">
    <text evidence="4">Catalyzes the interconversion of L-alanine and D-alanine. May also act on other amino acids.</text>
</comment>
<comment type="pathway">
    <text evidence="4">Amino-acid biosynthesis; D-alanine biosynthesis; D-alanine from L-alanine: step 1/1.</text>
</comment>
<feature type="binding site" evidence="4">
    <location>
        <position position="138"/>
    </location>
    <ligand>
        <name>substrate</name>
    </ligand>
</feature>
<evidence type="ECO:0000256" key="4">
    <source>
        <dbReference type="HAMAP-Rule" id="MF_01201"/>
    </source>
</evidence>
<keyword evidence="2 4" id="KW-0663">Pyridoxal phosphate</keyword>
<dbReference type="InterPro" id="IPR011079">
    <property type="entry name" value="Ala_racemase_C"/>
</dbReference>
<dbReference type="InterPro" id="IPR001608">
    <property type="entry name" value="Ala_racemase_N"/>
</dbReference>
<evidence type="ECO:0000256" key="2">
    <source>
        <dbReference type="ARBA" id="ARBA00022898"/>
    </source>
</evidence>
<comment type="caution">
    <text evidence="6">The sequence shown here is derived from an EMBL/GenBank/DDBJ whole genome shotgun (WGS) entry which is preliminary data.</text>
</comment>